<dbReference type="OrthoDB" id="9801814at2"/>
<protein>
    <submittedName>
        <fullName evidence="6">Efflux transporter, RND family, MFP subunit</fullName>
    </submittedName>
</protein>
<keyword evidence="2" id="KW-0175">Coiled coil</keyword>
<dbReference type="InterPro" id="IPR058626">
    <property type="entry name" value="MdtA-like_b-barrel"/>
</dbReference>
<dbReference type="GO" id="GO:0005886">
    <property type="term" value="C:plasma membrane"/>
    <property type="evidence" value="ECO:0007669"/>
    <property type="project" value="TreeGrafter"/>
</dbReference>
<evidence type="ECO:0000256" key="2">
    <source>
        <dbReference type="SAM" id="Coils"/>
    </source>
</evidence>
<evidence type="ECO:0000259" key="5">
    <source>
        <dbReference type="Pfam" id="PF25989"/>
    </source>
</evidence>
<dbReference type="Pfam" id="PF25917">
    <property type="entry name" value="BSH_RND"/>
    <property type="match status" value="1"/>
</dbReference>
<dbReference type="Gene3D" id="1.10.287.470">
    <property type="entry name" value="Helix hairpin bin"/>
    <property type="match status" value="1"/>
</dbReference>
<dbReference type="Gene3D" id="2.40.30.170">
    <property type="match status" value="1"/>
</dbReference>
<dbReference type="PROSITE" id="PS51257">
    <property type="entry name" value="PROKAR_LIPOPROTEIN"/>
    <property type="match status" value="1"/>
</dbReference>
<evidence type="ECO:0000256" key="1">
    <source>
        <dbReference type="ARBA" id="ARBA00009477"/>
    </source>
</evidence>
<dbReference type="SUPFAM" id="SSF111369">
    <property type="entry name" value="HlyD-like secretion proteins"/>
    <property type="match status" value="2"/>
</dbReference>
<feature type="coiled-coil region" evidence="2">
    <location>
        <begin position="107"/>
        <end position="179"/>
    </location>
</feature>
<dbReference type="GO" id="GO:0030313">
    <property type="term" value="C:cell envelope"/>
    <property type="evidence" value="ECO:0007669"/>
    <property type="project" value="UniProtKB-SubCell"/>
</dbReference>
<dbReference type="RefSeq" id="WP_013597339.1">
    <property type="nucleotide sequence ID" value="NC_015144.1"/>
</dbReference>
<dbReference type="STRING" id="865938.Weevi_0225"/>
<dbReference type="Pfam" id="PF25944">
    <property type="entry name" value="Beta-barrel_RND"/>
    <property type="match status" value="1"/>
</dbReference>
<gene>
    <name evidence="6" type="ordered locus">Weevi_0225</name>
</gene>
<feature type="domain" description="Multidrug resistance protein MdtA-like beta-barrel" evidence="4">
    <location>
        <begin position="261"/>
        <end position="321"/>
    </location>
</feature>
<dbReference type="eggNOG" id="COG0845">
    <property type="taxonomic scope" value="Bacteria"/>
</dbReference>
<dbReference type="InterPro" id="IPR058625">
    <property type="entry name" value="MdtA-like_BSH"/>
</dbReference>
<organism evidence="6 7">
    <name type="scientific">Weeksella virosa (strain ATCC 43766 / DSM 16922 / JCM 21250 / CCUG 30538 / CDC 9751 / IAM 14551 / NBRC 16016 / NCTC 11634 / CL345/78)</name>
    <dbReference type="NCBI Taxonomy" id="865938"/>
    <lineage>
        <taxon>Bacteria</taxon>
        <taxon>Pseudomonadati</taxon>
        <taxon>Bacteroidota</taxon>
        <taxon>Flavobacteriia</taxon>
        <taxon>Flavobacteriales</taxon>
        <taxon>Weeksellaceae</taxon>
        <taxon>Weeksella</taxon>
    </lineage>
</organism>
<proteinExistence type="inferred from homology"/>
<dbReference type="InterPro" id="IPR058637">
    <property type="entry name" value="YknX-like_C"/>
</dbReference>
<dbReference type="InterPro" id="IPR006143">
    <property type="entry name" value="RND_pump_MFP"/>
</dbReference>
<keyword evidence="7" id="KW-1185">Reference proteome</keyword>
<dbReference type="AlphaFoldDB" id="F0NXP0"/>
<dbReference type="GO" id="GO:0046677">
    <property type="term" value="P:response to antibiotic"/>
    <property type="evidence" value="ECO:0007669"/>
    <property type="project" value="TreeGrafter"/>
</dbReference>
<evidence type="ECO:0000259" key="3">
    <source>
        <dbReference type="Pfam" id="PF25917"/>
    </source>
</evidence>
<name>F0NXP0_WEEVC</name>
<sequence>MKKRYFILMGISASMIFSCKKSDQSSMQPQGPSPLPVVDVSQRVVESYSEFPATIEGINNNAVRAKIQGYITHVYIDEGQYVSAGQALFKLETNALSQTADAARSGVNAASANIQSAQANVKAAEARVQVAQVEVNKLIPLVEKNIISNVQLETAKANLAQAQAAKNQAQAALSQAQAGQAQAQASLNEVNANINYSIVRSPISGVVGSINFREGSLVGPADPTPLTNISNTSKVYAYFSMNEAEYLDFIIKTNGKTLQEKLNNMPPVELVLANNEVYPEKGKIQAVTGQIDPSTGSIQFRVTFNNADKLLSNGNSGRIRIPKTYVDAIVVPESSTFERQGNVYVYKVEKDTARQSIIKVENRTNNMIIVKEGVKKGDKIVAQGVDKIKDKTAIKPIPTNFDTIVNSIKKVF</sequence>
<dbReference type="PANTHER" id="PTHR30158:SF23">
    <property type="entry name" value="MULTIDRUG RESISTANCE PROTEIN MEXA"/>
    <property type="match status" value="1"/>
</dbReference>
<dbReference type="Gene3D" id="2.40.50.100">
    <property type="match status" value="1"/>
</dbReference>
<evidence type="ECO:0000259" key="4">
    <source>
        <dbReference type="Pfam" id="PF25944"/>
    </source>
</evidence>
<comment type="similarity">
    <text evidence="1">Belongs to the membrane fusion protein (MFP) (TC 8.A.1) family.</text>
</comment>
<dbReference type="PANTHER" id="PTHR30158">
    <property type="entry name" value="ACRA/E-RELATED COMPONENT OF DRUG EFFLUX TRANSPORTER"/>
    <property type="match status" value="1"/>
</dbReference>
<feature type="domain" description="YknX-like C-terminal permuted SH3-like" evidence="5">
    <location>
        <begin position="328"/>
        <end position="392"/>
    </location>
</feature>
<evidence type="ECO:0000313" key="7">
    <source>
        <dbReference type="Proteomes" id="UP000008641"/>
    </source>
</evidence>
<dbReference type="EMBL" id="CP002455">
    <property type="protein sequence ID" value="ADX66947.1"/>
    <property type="molecule type" value="Genomic_DNA"/>
</dbReference>
<reference evidence="6 7" key="1">
    <citation type="journal article" date="2011" name="Stand. Genomic Sci.">
        <title>Complete genome sequence of Weeksella virosa type strain (9751).</title>
        <authorList>
            <person name="Lang E."/>
            <person name="Teshima H."/>
            <person name="Lucas S."/>
            <person name="Lapidus A."/>
            <person name="Hammon N."/>
            <person name="Deshpande S."/>
            <person name="Nolan M."/>
            <person name="Cheng J.F."/>
            <person name="Pitluck S."/>
            <person name="Liolios K."/>
            <person name="Pagani I."/>
            <person name="Mikhailova N."/>
            <person name="Ivanova N."/>
            <person name="Mavromatis K."/>
            <person name="Pati A."/>
            <person name="Tapia R."/>
            <person name="Han C."/>
            <person name="Goodwin L."/>
            <person name="Chen A."/>
            <person name="Palaniappan K."/>
            <person name="Land M."/>
            <person name="Hauser L."/>
            <person name="Chang Y.J."/>
            <person name="Jeffries C.D."/>
            <person name="Brambilla E.M."/>
            <person name="Kopitz M."/>
            <person name="Rohde M."/>
            <person name="Goker M."/>
            <person name="Tindall B.J."/>
            <person name="Detter J.C."/>
            <person name="Woyke T."/>
            <person name="Bristow J."/>
            <person name="Eisen J.A."/>
            <person name="Markowitz V."/>
            <person name="Hugenholtz P."/>
            <person name="Klenk H.P."/>
            <person name="Kyrpides N.C."/>
        </authorList>
    </citation>
    <scope>NUCLEOTIDE SEQUENCE [LARGE SCALE GENOMIC DNA]</scope>
    <source>
        <strain evidence="7">ATCC 43766 / DSM 16922 / JCM 21250 / NBRC 16016 / NCTC 11634 / CL345/78</strain>
    </source>
</reference>
<dbReference type="Pfam" id="PF25989">
    <property type="entry name" value="YknX_C"/>
    <property type="match status" value="1"/>
</dbReference>
<dbReference type="GO" id="GO:0022857">
    <property type="term" value="F:transmembrane transporter activity"/>
    <property type="evidence" value="ECO:0007669"/>
    <property type="project" value="InterPro"/>
</dbReference>
<reference evidence="7" key="2">
    <citation type="journal article" date="2011" name="Stand. Genomic Sci.">
        <title>Complete genome sequence of Weeksella virosa type strain (9751T).</title>
        <authorList>
            <person name="Lang E."/>
            <person name="Teshima H."/>
            <person name="Lucas S."/>
            <person name="Lapidus A."/>
            <person name="Hammon N."/>
            <person name="Deshpande S."/>
            <person name="Nolan M."/>
            <person name="Cheng J."/>
            <person name="Pitluck S."/>
            <person name="Liolios K."/>
            <person name="Pagani I."/>
            <person name="Mikhailova N."/>
            <person name="Ivanova N."/>
            <person name="Mavromatis K."/>
            <person name="Pati A."/>
            <person name="Tapia R."/>
            <person name="Han C."/>
            <person name="Goodwin L."/>
            <person name="Chen A."/>
            <person name="Palaniappan K."/>
            <person name="Land M."/>
            <person name="Hauser L."/>
            <person name="Chang Y."/>
            <person name="Jeffries C."/>
            <person name="Brambilla E."/>
            <person name="Kopitz M."/>
            <person name="Rohde M."/>
            <person name="Goker M."/>
            <person name="Tindall B."/>
            <person name="Detter J."/>
            <person name="Woyke T."/>
            <person name="Bristow J."/>
            <person name="Eisen J."/>
            <person name="Markowitz V."/>
            <person name="Hugenholtz P."/>
            <person name="Klenk H."/>
            <person name="Kyrpides N."/>
        </authorList>
    </citation>
    <scope>NUCLEOTIDE SEQUENCE [LARGE SCALE GENOMIC DNA]</scope>
    <source>
        <strain evidence="7">ATCC 43766 / DSM 16922 / JCM 21250 / NBRC 16016 / NCTC 11634 / CL345/78</strain>
    </source>
</reference>
<feature type="domain" description="Multidrug resistance protein MdtA-like barrel-sandwich hybrid" evidence="3">
    <location>
        <begin position="62"/>
        <end position="226"/>
    </location>
</feature>
<evidence type="ECO:0000313" key="6">
    <source>
        <dbReference type="EMBL" id="ADX66947.1"/>
    </source>
</evidence>
<dbReference type="Gene3D" id="2.40.420.20">
    <property type="match status" value="1"/>
</dbReference>
<dbReference type="HOGENOM" id="CLU_018816_2_1_10"/>
<dbReference type="Proteomes" id="UP000008641">
    <property type="component" value="Chromosome"/>
</dbReference>
<dbReference type="NCBIfam" id="TIGR01730">
    <property type="entry name" value="RND_mfp"/>
    <property type="match status" value="1"/>
</dbReference>
<dbReference type="KEGG" id="wvi:Weevi_0225"/>
<accession>F0NXP0</accession>